<dbReference type="Pfam" id="PF07589">
    <property type="entry name" value="PEP-CTERM"/>
    <property type="match status" value="1"/>
</dbReference>
<gene>
    <name evidence="4" type="ORF">OSTQU699_LOCUS229</name>
</gene>
<reference evidence="4" key="1">
    <citation type="submission" date="2020-12" db="EMBL/GenBank/DDBJ databases">
        <authorList>
            <person name="Iha C."/>
        </authorList>
    </citation>
    <scope>NUCLEOTIDE SEQUENCE</scope>
</reference>
<feature type="domain" description="DUF1559" evidence="3">
    <location>
        <begin position="765"/>
        <end position="935"/>
    </location>
</feature>
<dbReference type="EMBL" id="CAJHUC010000279">
    <property type="protein sequence ID" value="CAD7694868.1"/>
    <property type="molecule type" value="Genomic_DNA"/>
</dbReference>
<dbReference type="InterPro" id="IPR018247">
    <property type="entry name" value="EF_Hand_1_Ca_BS"/>
</dbReference>
<accession>A0A8S1IJT3</accession>
<name>A0A8S1IJT3_9CHLO</name>
<evidence type="ECO:0000256" key="1">
    <source>
        <dbReference type="SAM" id="SignalP"/>
    </source>
</evidence>
<evidence type="ECO:0000313" key="5">
    <source>
        <dbReference type="Proteomes" id="UP000708148"/>
    </source>
</evidence>
<evidence type="ECO:0000259" key="2">
    <source>
        <dbReference type="Pfam" id="PF07589"/>
    </source>
</evidence>
<comment type="caution">
    <text evidence="4">The sequence shown here is derived from an EMBL/GenBank/DDBJ whole genome shotgun (WGS) entry which is preliminary data.</text>
</comment>
<protein>
    <submittedName>
        <fullName evidence="4">Uncharacterized protein</fullName>
    </submittedName>
</protein>
<dbReference type="InterPro" id="IPR013424">
    <property type="entry name" value="Ice-binding_C"/>
</dbReference>
<dbReference type="Proteomes" id="UP000708148">
    <property type="component" value="Unassembled WGS sequence"/>
</dbReference>
<dbReference type="PROSITE" id="PS00018">
    <property type="entry name" value="EF_HAND_1"/>
    <property type="match status" value="1"/>
</dbReference>
<keyword evidence="1" id="KW-0732">Signal</keyword>
<dbReference type="InterPro" id="IPR011453">
    <property type="entry name" value="DUF1559"/>
</dbReference>
<keyword evidence="5" id="KW-1185">Reference proteome</keyword>
<evidence type="ECO:0000313" key="4">
    <source>
        <dbReference type="EMBL" id="CAD7694868.1"/>
    </source>
</evidence>
<feature type="chain" id="PRO_5035906898" evidence="1">
    <location>
        <begin position="36"/>
        <end position="1312"/>
    </location>
</feature>
<sequence>MINLPVPTTVHRAASLPTLCLACLASLALAPPALAVTVNLGDSSLFPGSAEVIVATPAQGAFGQDAAISLAQSFSVDNAFSLQSIFLEYENDSNSPGDKTLTMSIFEVADVNAVSLAEPPLEADILFSDSVTFPFVSSSTVAQIGLDSPLSLSPSVGASGYAIHFGGTTAPGWEWLRTTNNTGADVYSGGKAYQDGPEKSSGTRDFTLALSSDAPPLPPIDAFSVQSGDLLAGSTWDNSIAPVGAAPTPNYVHNIVNGHAVTADGSQDYNGAQVSVVDGELTYTASGVQLPMVSVSEGATVVETTTGEFFLGDIGATDLGQMELNGRLTITAEGGADAALDMVMAGAGTAEVNVEAGGNLFITDLSQFNGALQFNGSGDQVLYEGPSGAGATIEMNSTGTNRLAWNLTSGGAASSNVVFNEPGVFDHQTTESGPRLGSPGEITANASVEVDMTKTYVGQARRLLTGISGAGAITVNGTPSDPTNTTADIGLNEFEMGGTAERVYDTNNFTGTLTANDFVNVEVRSHLSGGTVVVNQNALLDVGHDSVENFFSTRVGSITVNSGGALEISGAAANQFDTITSEGTVSLGGVLELLIDPTLTAGTTHATQGTYVPSDGDTFEIISIGAEVLPGDYDANGTVGPEDYDLWVATFGSESDVTADGNLDGVVDAADYTVWRDNAGASGAVTGSIVGDFSSMVIVDPGNVLAGFEVTKSVTTGVGGNVTLTVNAIPGAGVASAPEPSSLLLAGLSAGAAGGLVGRRRRFPAQMEQQALYDSIDKSVDWYHPNNEVPSTTPLPMMRCPSRGGLEPVTLLGPGNTNGEGFGDWPESDLRTHYLAVLGANTELSVLPSFCSDPSSPYTMETETSGSSSRRTTVKCIDGTQGPIANSGVIYRFSDTRMGEVIDGTSNTFLWGESAFGIIEDQRTRAWIVGATNVFMYGAKNVAYSINSGARPGPSRNNMGFGFKPRSSRQMEKRDWLLGKCVLIAAFVGVAVGCGQSSHELDTAPVSGRITLDGEPLPQGIVYVIPDKGRMAKALVKEDGTFELSTYHDGDGAQVGNHAAVVAALPPDELNASQKQTRVAVPKRYTQASTSGLTVNVEAGKTNEVEWALSTAANAASVTVKSIETGGSFPANPEIAVASLDEATFGDDADTSLAQSFTVVDPFSLNSIYLAYQNDDRDPGDKTLTMTIFKVADADAPTHDEPPMPGDVILTESVTFPYVESTDTVATIALDASLALESGSYMLRFSGTTNPGWEWFRTTNSSGSVYAGGQGYENGGEKGNRDFALALSSVPAPSSAALMLSAALATILWRKS</sequence>
<evidence type="ECO:0000259" key="3">
    <source>
        <dbReference type="Pfam" id="PF07596"/>
    </source>
</evidence>
<feature type="signal peptide" evidence="1">
    <location>
        <begin position="1"/>
        <end position="35"/>
    </location>
</feature>
<dbReference type="Pfam" id="PF07596">
    <property type="entry name" value="SBP_bac_10"/>
    <property type="match status" value="1"/>
</dbReference>
<proteinExistence type="predicted"/>
<feature type="domain" description="Ice-binding protein C-terminal" evidence="2">
    <location>
        <begin position="737"/>
        <end position="761"/>
    </location>
</feature>
<organism evidence="4 5">
    <name type="scientific">Ostreobium quekettii</name>
    <dbReference type="NCBI Taxonomy" id="121088"/>
    <lineage>
        <taxon>Eukaryota</taxon>
        <taxon>Viridiplantae</taxon>
        <taxon>Chlorophyta</taxon>
        <taxon>core chlorophytes</taxon>
        <taxon>Ulvophyceae</taxon>
        <taxon>TCBD clade</taxon>
        <taxon>Bryopsidales</taxon>
        <taxon>Ostreobineae</taxon>
        <taxon>Ostreobiaceae</taxon>
        <taxon>Ostreobium</taxon>
    </lineage>
</organism>